<sequence>MPSPLPLNFLTGYEPWVQAAAGLALLLLLATATRLLALLLFMPVLRRVRQQAQTWLTEVALHDDVLRGMARVLPSLVVQLGVERIPHLDPTFATVVGNVAMAFMVVQVVRALMAMLDAVLLLQQQGSAPQDGQAEALKARSIKSYVQLGKLVLVLAGAIVTIASLLDRSPLIVLSGLGAMSAVLMLVFKDTILSFTAGVQLSSTDMLRLGDWIEMPQVGADGDVIDIALNTVKVQNWDKTITTIPTWRLVSESYKNWRGMSESGGRRIKRTLRLDASSVRFLDVAEMAYFSRFELLHDYMGAKTVAVQEANTQARAQLGDKADLPANQRRLTNLGTFRAYVEAYLRAHPRIHQNMTLMVRTLEPTPEGVPLELYCFTATTAWVAYEATQGDIFDHLLAILPEFGLRLYQSPSGNDMRMGLPGQREAAWPGAGAEPHGPISAGA</sequence>
<evidence type="ECO:0000256" key="3">
    <source>
        <dbReference type="ARBA" id="ARBA00022519"/>
    </source>
</evidence>
<dbReference type="InterPro" id="IPR023408">
    <property type="entry name" value="MscS_beta-dom_sf"/>
</dbReference>
<dbReference type="GO" id="GO:0071470">
    <property type="term" value="P:cellular response to osmotic stress"/>
    <property type="evidence" value="ECO:0007669"/>
    <property type="project" value="InterPro"/>
</dbReference>
<keyword evidence="14" id="KW-1185">Reference proteome</keyword>
<dbReference type="Pfam" id="PF00924">
    <property type="entry name" value="MS_channel_2nd"/>
    <property type="match status" value="1"/>
</dbReference>
<dbReference type="InterPro" id="IPR006685">
    <property type="entry name" value="MscS_channel_2nd"/>
</dbReference>
<keyword evidence="2" id="KW-1003">Cell membrane</keyword>
<accession>A0A4V2SKN3</accession>
<evidence type="ECO:0000256" key="1">
    <source>
        <dbReference type="ARBA" id="ARBA00004429"/>
    </source>
</evidence>
<feature type="transmembrane region" description="Helical" evidence="11">
    <location>
        <begin position="171"/>
        <end position="188"/>
    </location>
</feature>
<keyword evidence="3" id="KW-0997">Cell inner membrane</keyword>
<evidence type="ECO:0000256" key="2">
    <source>
        <dbReference type="ARBA" id="ARBA00022475"/>
    </source>
</evidence>
<comment type="subcellular location">
    <subcellularLocation>
        <location evidence="1">Cell inner membrane</location>
        <topology evidence="1">Multi-pass membrane protein</topology>
    </subcellularLocation>
</comment>
<name>A0A4V2SKN3_9BURK</name>
<evidence type="ECO:0000256" key="5">
    <source>
        <dbReference type="ARBA" id="ARBA00022989"/>
    </source>
</evidence>
<evidence type="ECO:0000256" key="9">
    <source>
        <dbReference type="ARBA" id="ARBA00093659"/>
    </source>
</evidence>
<dbReference type="SUPFAM" id="SSF50182">
    <property type="entry name" value="Sm-like ribonucleoproteins"/>
    <property type="match status" value="1"/>
</dbReference>
<keyword evidence="4 11" id="KW-0812">Transmembrane</keyword>
<evidence type="ECO:0000313" key="13">
    <source>
        <dbReference type="EMBL" id="TCP20186.1"/>
    </source>
</evidence>
<dbReference type="EMBL" id="SLXH01000002">
    <property type="protein sequence ID" value="TCP20186.1"/>
    <property type="molecule type" value="Genomic_DNA"/>
</dbReference>
<feature type="transmembrane region" description="Helical" evidence="11">
    <location>
        <begin position="148"/>
        <end position="165"/>
    </location>
</feature>
<feature type="region of interest" description="Disordered" evidence="10">
    <location>
        <begin position="420"/>
        <end position="443"/>
    </location>
</feature>
<keyword evidence="7 11" id="KW-0472">Membrane</keyword>
<dbReference type="AlphaFoldDB" id="A0A4V2SKN3"/>
<dbReference type="InterPro" id="IPR010920">
    <property type="entry name" value="LSM_dom_sf"/>
</dbReference>
<evidence type="ECO:0000313" key="14">
    <source>
        <dbReference type="Proteomes" id="UP000295182"/>
    </source>
</evidence>
<evidence type="ECO:0000256" key="11">
    <source>
        <dbReference type="SAM" id="Phobius"/>
    </source>
</evidence>
<dbReference type="PANTHER" id="PTHR30414:SF0">
    <property type="entry name" value="MINICONDUCTANCE MECHANOSENSITIVE CHANNEL YBDG"/>
    <property type="match status" value="1"/>
</dbReference>
<dbReference type="Proteomes" id="UP000295182">
    <property type="component" value="Unassembled WGS sequence"/>
</dbReference>
<evidence type="ECO:0000259" key="12">
    <source>
        <dbReference type="Pfam" id="PF00924"/>
    </source>
</evidence>
<dbReference type="PANTHER" id="PTHR30414">
    <property type="entry name" value="MINICONDUCTANCE MECHANOSENSITIVE CHANNEL YBDG"/>
    <property type="match status" value="1"/>
</dbReference>
<dbReference type="GO" id="GO:0005886">
    <property type="term" value="C:plasma membrane"/>
    <property type="evidence" value="ECO:0007669"/>
    <property type="project" value="UniProtKB-SubCell"/>
</dbReference>
<reference evidence="13 14" key="1">
    <citation type="submission" date="2019-03" db="EMBL/GenBank/DDBJ databases">
        <title>Genomic Encyclopedia of Type Strains, Phase IV (KMG-IV): sequencing the most valuable type-strain genomes for metagenomic binning, comparative biology and taxonomic classification.</title>
        <authorList>
            <person name="Goeker M."/>
        </authorList>
    </citation>
    <scope>NUCLEOTIDE SEQUENCE [LARGE SCALE GENOMIC DNA]</scope>
    <source>
        <strain evidence="13 14">DSM 1837</strain>
    </source>
</reference>
<evidence type="ECO:0000256" key="8">
    <source>
        <dbReference type="ARBA" id="ARBA00093630"/>
    </source>
</evidence>
<feature type="domain" description="Mechanosensitive ion channel MscS" evidence="12">
    <location>
        <begin position="190"/>
        <end position="258"/>
    </location>
</feature>
<comment type="caution">
    <text evidence="13">The sequence shown here is derived from an EMBL/GenBank/DDBJ whole genome shotgun (WGS) entry which is preliminary data.</text>
</comment>
<dbReference type="GO" id="GO:0008381">
    <property type="term" value="F:mechanosensitive monoatomic ion channel activity"/>
    <property type="evidence" value="ECO:0007669"/>
    <property type="project" value="InterPro"/>
</dbReference>
<gene>
    <name evidence="13" type="ORF">EV674_102154</name>
</gene>
<evidence type="ECO:0000256" key="4">
    <source>
        <dbReference type="ARBA" id="ARBA00022692"/>
    </source>
</evidence>
<dbReference type="FunFam" id="2.30.30.60:FF:000002">
    <property type="entry name" value="Mechanosensitive ion channel family protein"/>
    <property type="match status" value="1"/>
</dbReference>
<dbReference type="RefSeq" id="WP_241524847.1">
    <property type="nucleotide sequence ID" value="NZ_QXNC01000001.1"/>
</dbReference>
<organism evidence="13 14">
    <name type="scientific">Simplicispira metamorpha</name>
    <dbReference type="NCBI Taxonomy" id="80881"/>
    <lineage>
        <taxon>Bacteria</taxon>
        <taxon>Pseudomonadati</taxon>
        <taxon>Pseudomonadota</taxon>
        <taxon>Betaproteobacteria</taxon>
        <taxon>Burkholderiales</taxon>
        <taxon>Comamonadaceae</taxon>
        <taxon>Simplicispira</taxon>
    </lineage>
</organism>
<dbReference type="Gene3D" id="2.30.30.60">
    <property type="match status" value="1"/>
</dbReference>
<protein>
    <recommendedName>
        <fullName evidence="8">Mechanosensing system component YbdG</fullName>
    </recommendedName>
    <alternativeName>
        <fullName evidence="9">Mechanosensitive channel homolog YbdG</fullName>
    </alternativeName>
</protein>
<dbReference type="InterPro" id="IPR030192">
    <property type="entry name" value="YbdG"/>
</dbReference>
<feature type="transmembrane region" description="Helical" evidence="11">
    <location>
        <begin position="20"/>
        <end position="41"/>
    </location>
</feature>
<evidence type="ECO:0000256" key="7">
    <source>
        <dbReference type="ARBA" id="ARBA00023136"/>
    </source>
</evidence>
<proteinExistence type="predicted"/>
<evidence type="ECO:0000256" key="10">
    <source>
        <dbReference type="SAM" id="MobiDB-lite"/>
    </source>
</evidence>
<evidence type="ECO:0000256" key="6">
    <source>
        <dbReference type="ARBA" id="ARBA00023016"/>
    </source>
</evidence>
<keyword evidence="6" id="KW-0346">Stress response</keyword>
<keyword evidence="5 11" id="KW-1133">Transmembrane helix</keyword>